<comment type="caution">
    <text evidence="1">The sequence shown here is derived from an EMBL/GenBank/DDBJ whole genome shotgun (WGS) entry which is preliminary data.</text>
</comment>
<keyword evidence="2" id="KW-1185">Reference proteome</keyword>
<dbReference type="Proteomes" id="UP001501598">
    <property type="component" value="Unassembled WGS sequence"/>
</dbReference>
<organism evidence="1 2">
    <name type="scientific">Pseudonocardia xishanensis</name>
    <dbReference type="NCBI Taxonomy" id="630995"/>
    <lineage>
        <taxon>Bacteria</taxon>
        <taxon>Bacillati</taxon>
        <taxon>Actinomycetota</taxon>
        <taxon>Actinomycetes</taxon>
        <taxon>Pseudonocardiales</taxon>
        <taxon>Pseudonocardiaceae</taxon>
        <taxon>Pseudonocardia</taxon>
    </lineage>
</organism>
<name>A0ABP8RTN2_9PSEU</name>
<proteinExistence type="predicted"/>
<accession>A0ABP8RTN2</accession>
<evidence type="ECO:0000313" key="2">
    <source>
        <dbReference type="Proteomes" id="UP001501598"/>
    </source>
</evidence>
<protein>
    <recommendedName>
        <fullName evidence="3">DUF559 domain-containing protein</fullName>
    </recommendedName>
</protein>
<sequence length="245" mass="27151">MLTGATALRCYGLHHPLADGRTAVLIPHERRVAGRGFIHVVRTRRMPVAVMRDGLRLAPPARAVVDATFPHPESDAVRSVFAAAVQQRLCTPEELSAEVASLQRPYTAVPREVVAEVEEGVRSPAEAWGRRALIRAGLPAPRWNVALHGSDGRRLAIVDAWWDDVGLAWEIDSRAWHLRPEEHDRDTRRQSALAAAGIPVVRTRPYRLQREPNAVVAELAAAYRNASRHPRPAVRATLWRPPVPG</sequence>
<reference evidence="2" key="1">
    <citation type="journal article" date="2019" name="Int. J. Syst. Evol. Microbiol.">
        <title>The Global Catalogue of Microorganisms (GCM) 10K type strain sequencing project: providing services to taxonomists for standard genome sequencing and annotation.</title>
        <authorList>
            <consortium name="The Broad Institute Genomics Platform"/>
            <consortium name="The Broad Institute Genome Sequencing Center for Infectious Disease"/>
            <person name="Wu L."/>
            <person name="Ma J."/>
        </authorList>
    </citation>
    <scope>NUCLEOTIDE SEQUENCE [LARGE SCALE GENOMIC DNA]</scope>
    <source>
        <strain evidence="2">JCM 17906</strain>
    </source>
</reference>
<evidence type="ECO:0008006" key="3">
    <source>
        <dbReference type="Google" id="ProtNLM"/>
    </source>
</evidence>
<dbReference type="EMBL" id="BAABGT010000033">
    <property type="protein sequence ID" value="GAA4546805.1"/>
    <property type="molecule type" value="Genomic_DNA"/>
</dbReference>
<evidence type="ECO:0000313" key="1">
    <source>
        <dbReference type="EMBL" id="GAA4546805.1"/>
    </source>
</evidence>
<gene>
    <name evidence="1" type="ORF">GCM10023175_29790</name>
</gene>